<sequence>MMSKFRLLLRKWSTLIMLLFLLGTTFSYAMFQGGFVSWFLFYSFLPFVIYAWLIFLYPLDDFRVERVMGDRTLHAGDSLEMKIRIKRKYLVPIVYIFVDEQLPGRLGVLSGSTKQSALVFIGFKKELEFSYTIKDLVRGEHEFSDLVLRTGDLLGMLEKECVVEAKETVLVLPKTVPLAVRQLKSEYEHGQRANLYKLRQETAMVSGIRDYEPGDRMVTIDWKSSAKGLGLKSKNFEENHSNDSFLMLNGISEYHIFEEMVTFAASLAEAVLEKGMRVGVWARGGQHNQLVEVKEGKVHRKRIMYFLARLKALQSGEGSYAPPKRSIPEHASLIFITSELNMPMVQAYTRLSDGKHPLTILFFRKDVSRELEKPEQDAYSYAANHGVAISVIHGRSEWDIWKERMR</sequence>
<protein>
    <recommendedName>
        <fullName evidence="2">DUF58 domain-containing protein</fullName>
    </recommendedName>
</protein>
<comment type="caution">
    <text evidence="3">The sequence shown here is derived from an EMBL/GenBank/DDBJ whole genome shotgun (WGS) entry which is preliminary data.</text>
</comment>
<evidence type="ECO:0000313" key="3">
    <source>
        <dbReference type="EMBL" id="PQD94133.1"/>
    </source>
</evidence>
<dbReference type="AlphaFoldDB" id="A0A2S7MWI2"/>
<evidence type="ECO:0000256" key="1">
    <source>
        <dbReference type="SAM" id="Phobius"/>
    </source>
</evidence>
<dbReference type="InterPro" id="IPR002881">
    <property type="entry name" value="DUF58"/>
</dbReference>
<feature type="domain" description="DUF58" evidence="2">
    <location>
        <begin position="208"/>
        <end position="309"/>
    </location>
</feature>
<dbReference type="Proteomes" id="UP000239663">
    <property type="component" value="Unassembled WGS sequence"/>
</dbReference>
<dbReference type="PANTHER" id="PTHR34351:SF2">
    <property type="entry name" value="DUF58 DOMAIN-CONTAINING PROTEIN"/>
    <property type="match status" value="1"/>
</dbReference>
<proteinExistence type="predicted"/>
<dbReference type="RefSeq" id="WP_104850569.1">
    <property type="nucleotide sequence ID" value="NZ_PKOZ01000014.1"/>
</dbReference>
<reference evidence="3 4" key="1">
    <citation type="submission" date="2017-12" db="EMBL/GenBank/DDBJ databases">
        <title>Taxonomic description and draft genome of Pradoshia cofamensis Gen. nov., sp. nov., a thermotolerant bacillale isolated from anterior gut of earthworm Eisenia fetida.</title>
        <authorList>
            <person name="Saha T."/>
            <person name="Chakraborty R."/>
        </authorList>
    </citation>
    <scope>NUCLEOTIDE SEQUENCE [LARGE SCALE GENOMIC DNA]</scope>
    <source>
        <strain evidence="3 4">EAG3</strain>
    </source>
</reference>
<name>A0A2S7MWI2_9BACI</name>
<feature type="transmembrane region" description="Helical" evidence="1">
    <location>
        <begin position="39"/>
        <end position="59"/>
    </location>
</feature>
<keyword evidence="1" id="KW-0472">Membrane</keyword>
<organism evidence="3 4">
    <name type="scientific">Pradoshia eiseniae</name>
    <dbReference type="NCBI Taxonomy" id="2064768"/>
    <lineage>
        <taxon>Bacteria</taxon>
        <taxon>Bacillati</taxon>
        <taxon>Bacillota</taxon>
        <taxon>Bacilli</taxon>
        <taxon>Bacillales</taxon>
        <taxon>Bacillaceae</taxon>
        <taxon>Pradoshia</taxon>
    </lineage>
</organism>
<keyword evidence="1" id="KW-0812">Transmembrane</keyword>
<evidence type="ECO:0000259" key="2">
    <source>
        <dbReference type="Pfam" id="PF01882"/>
    </source>
</evidence>
<evidence type="ECO:0000313" key="4">
    <source>
        <dbReference type="Proteomes" id="UP000239663"/>
    </source>
</evidence>
<dbReference type="PANTHER" id="PTHR34351">
    <property type="entry name" value="SLR1927 PROTEIN-RELATED"/>
    <property type="match status" value="1"/>
</dbReference>
<keyword evidence="4" id="KW-1185">Reference proteome</keyword>
<dbReference type="Pfam" id="PF01882">
    <property type="entry name" value="DUF58"/>
    <property type="match status" value="1"/>
</dbReference>
<gene>
    <name evidence="3" type="ORF">CYL18_16250</name>
</gene>
<keyword evidence="1" id="KW-1133">Transmembrane helix</keyword>
<dbReference type="OrthoDB" id="140416at2"/>
<dbReference type="EMBL" id="PKOZ01000014">
    <property type="protein sequence ID" value="PQD94133.1"/>
    <property type="molecule type" value="Genomic_DNA"/>
</dbReference>
<accession>A0A2S7MWI2</accession>